<comment type="caution">
    <text evidence="1">The sequence shown here is derived from an EMBL/GenBank/DDBJ whole genome shotgun (WGS) entry which is preliminary data.</text>
</comment>
<gene>
    <name evidence="1" type="ORF">GRF29_8g399524</name>
</gene>
<reference evidence="1 2" key="1">
    <citation type="submission" date="2021-02" db="EMBL/GenBank/DDBJ databases">
        <title>Genome assembly of Pseudopithomyces chartarum.</title>
        <authorList>
            <person name="Jauregui R."/>
            <person name="Singh J."/>
            <person name="Voisey C."/>
        </authorList>
    </citation>
    <scope>NUCLEOTIDE SEQUENCE [LARGE SCALE GENOMIC DNA]</scope>
    <source>
        <strain evidence="1 2">AGR01</strain>
    </source>
</reference>
<dbReference type="Proteomes" id="UP001280581">
    <property type="component" value="Unassembled WGS sequence"/>
</dbReference>
<dbReference type="AlphaFoldDB" id="A0AAN6RKY6"/>
<sequence length="508" mass="58631">MPSTFDNFPAELYDEICKYLVQEDWDTQNSKTTRPGPDEFHTFDHFINIHRRSFDRGLRMWPRPGDIQLRLVNRAFNRAIMRVYFKHDGLKVRAMQGDQLKRFEENVFRDDARTWNLASAVGKLNFVMAEGGYRDASIFDMEHALEDEWEKEQNKNAKLDESAQHLKAFLDNGMLSRAVQRMPRLESLIIHLPEDWRSAQPISYESDYDNDEAEEDENYAAKFGPRYRLDLLESLREDIASIFKAPVTPTLYPAMNVESEHLQFLTYLRLTIPCAYDFARINSCMPDTVALRLRHLYMEIIDGTGPGGDNEYTHHWQGDDDDGDEDHPFSNVQLQFPNVDHFSGMCGLANRCKSLESLALVGTQRINLETLDFQSTNGGLKNVYLSRVLCTAEKLLTLLPSNGTEGTPGNIEAFTIEESALWDGTWEVVLARLLKAPSLLHVRVYNLIYSKHGLSSNYHEFNNRVWENASEIWTENEADRERLGQVLKAVQNRGYALEDDMQDFLAYN</sequence>
<evidence type="ECO:0000313" key="2">
    <source>
        <dbReference type="Proteomes" id="UP001280581"/>
    </source>
</evidence>
<keyword evidence="2" id="KW-1185">Reference proteome</keyword>
<organism evidence="1 2">
    <name type="scientific">Pseudopithomyces chartarum</name>
    <dbReference type="NCBI Taxonomy" id="1892770"/>
    <lineage>
        <taxon>Eukaryota</taxon>
        <taxon>Fungi</taxon>
        <taxon>Dikarya</taxon>
        <taxon>Ascomycota</taxon>
        <taxon>Pezizomycotina</taxon>
        <taxon>Dothideomycetes</taxon>
        <taxon>Pleosporomycetidae</taxon>
        <taxon>Pleosporales</taxon>
        <taxon>Massarineae</taxon>
        <taxon>Didymosphaeriaceae</taxon>
        <taxon>Pseudopithomyces</taxon>
    </lineage>
</organism>
<dbReference type="EMBL" id="WVTA01000002">
    <property type="protein sequence ID" value="KAK3215557.1"/>
    <property type="molecule type" value="Genomic_DNA"/>
</dbReference>
<name>A0AAN6RKY6_9PLEO</name>
<proteinExistence type="predicted"/>
<accession>A0AAN6RKY6</accession>
<protein>
    <submittedName>
        <fullName evidence="1">Uncharacterized protein</fullName>
    </submittedName>
</protein>
<evidence type="ECO:0000313" key="1">
    <source>
        <dbReference type="EMBL" id="KAK3215557.1"/>
    </source>
</evidence>